<evidence type="ECO:0000313" key="1">
    <source>
        <dbReference type="EMBL" id="VDM79514.1"/>
    </source>
</evidence>
<dbReference type="OrthoDB" id="565118at2759"/>
<dbReference type="Proteomes" id="UP000270094">
    <property type="component" value="Unassembled WGS sequence"/>
</dbReference>
<protein>
    <submittedName>
        <fullName evidence="1">Uncharacterized protein</fullName>
    </submittedName>
</protein>
<evidence type="ECO:0000313" key="2">
    <source>
        <dbReference type="Proteomes" id="UP000270094"/>
    </source>
</evidence>
<gene>
    <name evidence="1" type="ORF">SVUK_LOCUS14512</name>
</gene>
<reference evidence="1 2" key="1">
    <citation type="submission" date="2018-11" db="EMBL/GenBank/DDBJ databases">
        <authorList>
            <consortium name="Pathogen Informatics"/>
        </authorList>
    </citation>
    <scope>NUCLEOTIDE SEQUENCE [LARGE SCALE GENOMIC DNA]</scope>
</reference>
<dbReference type="AlphaFoldDB" id="A0A3P7JLV0"/>
<name>A0A3P7JLV0_STRVU</name>
<proteinExistence type="predicted"/>
<dbReference type="EMBL" id="UYYB01105396">
    <property type="protein sequence ID" value="VDM79514.1"/>
    <property type="molecule type" value="Genomic_DNA"/>
</dbReference>
<organism evidence="1 2">
    <name type="scientific">Strongylus vulgaris</name>
    <name type="common">Blood worm</name>
    <dbReference type="NCBI Taxonomy" id="40348"/>
    <lineage>
        <taxon>Eukaryota</taxon>
        <taxon>Metazoa</taxon>
        <taxon>Ecdysozoa</taxon>
        <taxon>Nematoda</taxon>
        <taxon>Chromadorea</taxon>
        <taxon>Rhabditida</taxon>
        <taxon>Rhabditina</taxon>
        <taxon>Rhabditomorpha</taxon>
        <taxon>Strongyloidea</taxon>
        <taxon>Strongylidae</taxon>
        <taxon>Strongylus</taxon>
    </lineage>
</organism>
<keyword evidence="2" id="KW-1185">Reference proteome</keyword>
<sequence length="161" mass="17663">MDPIVCNKFAAVGIEPPHVDSLKQINSILATVGNFSFDDTFLSSIQYEQLSRQMQGNQPLIRLIAKSGQLLLLLNMSCQSKRQLCQLHAAPLYSMLTACDKFLLTHPDSVPPAIGPVVKLLRNCGLSTPRLTLYKTNVIYSPNAAVCLLVALHATMQRLNG</sequence>
<accession>A0A3P7JLV0</accession>